<reference evidence="3" key="1">
    <citation type="journal article" date="2023" name="G3 (Bethesda)">
        <title>A reference genome for the long-term kleptoplast-retaining sea slug Elysia crispata morphotype clarki.</title>
        <authorList>
            <person name="Eastman K.E."/>
            <person name="Pendleton A.L."/>
            <person name="Shaikh M.A."/>
            <person name="Suttiyut T."/>
            <person name="Ogas R."/>
            <person name="Tomko P."/>
            <person name="Gavelis G."/>
            <person name="Widhalm J.R."/>
            <person name="Wisecaver J.H."/>
        </authorList>
    </citation>
    <scope>NUCLEOTIDE SEQUENCE</scope>
    <source>
        <strain evidence="3">ECLA1</strain>
    </source>
</reference>
<dbReference type="EMBL" id="JAWDGP010007668">
    <property type="protein sequence ID" value="KAK3709337.1"/>
    <property type="molecule type" value="Genomic_DNA"/>
</dbReference>
<comment type="caution">
    <text evidence="3">The sequence shown here is derived from an EMBL/GenBank/DDBJ whole genome shotgun (WGS) entry which is preliminary data.</text>
</comment>
<proteinExistence type="predicted"/>
<evidence type="ECO:0000313" key="3">
    <source>
        <dbReference type="EMBL" id="KAK3709337.1"/>
    </source>
</evidence>
<evidence type="ECO:0000256" key="2">
    <source>
        <dbReference type="SAM" id="SignalP"/>
    </source>
</evidence>
<feature type="signal peptide" evidence="2">
    <location>
        <begin position="1"/>
        <end position="21"/>
    </location>
</feature>
<feature type="chain" id="PRO_5041914237" description="Secreted protein" evidence="2">
    <location>
        <begin position="22"/>
        <end position="123"/>
    </location>
</feature>
<accession>A0AAE0XT82</accession>
<sequence length="123" mass="14295">MYVLVTMLLKLALDLPYLLLRLPFFRRDLPRTNHWSRTFSPNCSNCKPPRNHMMRKDKFSVAVAVLAMVRLYDRTIRNLRPNRSCCLFHSGKYSMTKSIIPTPGSSRVDTCRKRPVTDSSTFA</sequence>
<feature type="region of interest" description="Disordered" evidence="1">
    <location>
        <begin position="103"/>
        <end position="123"/>
    </location>
</feature>
<gene>
    <name evidence="3" type="ORF">RRG08_056691</name>
</gene>
<keyword evidence="2" id="KW-0732">Signal</keyword>
<dbReference type="AlphaFoldDB" id="A0AAE0XT82"/>
<evidence type="ECO:0000256" key="1">
    <source>
        <dbReference type="SAM" id="MobiDB-lite"/>
    </source>
</evidence>
<organism evidence="3 4">
    <name type="scientific">Elysia crispata</name>
    <name type="common">lettuce slug</name>
    <dbReference type="NCBI Taxonomy" id="231223"/>
    <lineage>
        <taxon>Eukaryota</taxon>
        <taxon>Metazoa</taxon>
        <taxon>Spiralia</taxon>
        <taxon>Lophotrochozoa</taxon>
        <taxon>Mollusca</taxon>
        <taxon>Gastropoda</taxon>
        <taxon>Heterobranchia</taxon>
        <taxon>Euthyneura</taxon>
        <taxon>Panpulmonata</taxon>
        <taxon>Sacoglossa</taxon>
        <taxon>Placobranchoidea</taxon>
        <taxon>Plakobranchidae</taxon>
        <taxon>Elysia</taxon>
    </lineage>
</organism>
<dbReference type="Proteomes" id="UP001283361">
    <property type="component" value="Unassembled WGS sequence"/>
</dbReference>
<keyword evidence="4" id="KW-1185">Reference proteome</keyword>
<evidence type="ECO:0008006" key="5">
    <source>
        <dbReference type="Google" id="ProtNLM"/>
    </source>
</evidence>
<evidence type="ECO:0000313" key="4">
    <source>
        <dbReference type="Proteomes" id="UP001283361"/>
    </source>
</evidence>
<name>A0AAE0XT82_9GAST</name>
<protein>
    <recommendedName>
        <fullName evidence="5">Secreted protein</fullName>
    </recommendedName>
</protein>